<organism evidence="2 3">
    <name type="scientific">Tulasnella calospora MUT 4182</name>
    <dbReference type="NCBI Taxonomy" id="1051891"/>
    <lineage>
        <taxon>Eukaryota</taxon>
        <taxon>Fungi</taxon>
        <taxon>Dikarya</taxon>
        <taxon>Basidiomycota</taxon>
        <taxon>Agaricomycotina</taxon>
        <taxon>Agaricomycetes</taxon>
        <taxon>Cantharellales</taxon>
        <taxon>Tulasnellaceae</taxon>
        <taxon>Tulasnella</taxon>
    </lineage>
</organism>
<protein>
    <recommendedName>
        <fullName evidence="4">Secreted protein</fullName>
    </recommendedName>
</protein>
<keyword evidence="3" id="KW-1185">Reference proteome</keyword>
<evidence type="ECO:0000256" key="1">
    <source>
        <dbReference type="SAM" id="SignalP"/>
    </source>
</evidence>
<sequence length="117" mass="13686">MTRQRWCRHLLLGRFCSARALPTCRSPHCPPQYYKHLRALSHVNRYSAQFEVTPGTRLWPKLAWEVTSRGCKREQRRHREQIDALAVRDGRPGFSGQRDQRSGVLATLIVGFQWTQV</sequence>
<keyword evidence="1" id="KW-0732">Signal</keyword>
<dbReference type="Proteomes" id="UP000054248">
    <property type="component" value="Unassembled WGS sequence"/>
</dbReference>
<evidence type="ECO:0008006" key="4">
    <source>
        <dbReference type="Google" id="ProtNLM"/>
    </source>
</evidence>
<proteinExistence type="predicted"/>
<dbReference type="AlphaFoldDB" id="A0A0C3M9W5"/>
<accession>A0A0C3M9W5</accession>
<evidence type="ECO:0000313" key="3">
    <source>
        <dbReference type="Proteomes" id="UP000054248"/>
    </source>
</evidence>
<feature type="signal peptide" evidence="1">
    <location>
        <begin position="1"/>
        <end position="20"/>
    </location>
</feature>
<dbReference type="HOGENOM" id="CLU_2086561_0_0_1"/>
<dbReference type="EMBL" id="KN822971">
    <property type="protein sequence ID" value="KIO30492.1"/>
    <property type="molecule type" value="Genomic_DNA"/>
</dbReference>
<name>A0A0C3M9W5_9AGAM</name>
<reference evidence="2 3" key="1">
    <citation type="submission" date="2014-04" db="EMBL/GenBank/DDBJ databases">
        <authorList>
            <consortium name="DOE Joint Genome Institute"/>
            <person name="Kuo A."/>
            <person name="Girlanda M."/>
            <person name="Perotto S."/>
            <person name="Kohler A."/>
            <person name="Nagy L.G."/>
            <person name="Floudas D."/>
            <person name="Copeland A."/>
            <person name="Barry K.W."/>
            <person name="Cichocki N."/>
            <person name="Veneault-Fourrey C."/>
            <person name="LaButti K."/>
            <person name="Lindquist E.A."/>
            <person name="Lipzen A."/>
            <person name="Lundell T."/>
            <person name="Morin E."/>
            <person name="Murat C."/>
            <person name="Sun H."/>
            <person name="Tunlid A."/>
            <person name="Henrissat B."/>
            <person name="Grigoriev I.V."/>
            <person name="Hibbett D.S."/>
            <person name="Martin F."/>
            <person name="Nordberg H.P."/>
            <person name="Cantor M.N."/>
            <person name="Hua S.X."/>
        </authorList>
    </citation>
    <scope>NUCLEOTIDE SEQUENCE [LARGE SCALE GENOMIC DNA]</scope>
    <source>
        <strain evidence="2 3">MUT 4182</strain>
    </source>
</reference>
<feature type="chain" id="PRO_5002179840" description="Secreted protein" evidence="1">
    <location>
        <begin position="21"/>
        <end position="117"/>
    </location>
</feature>
<gene>
    <name evidence="2" type="ORF">M407DRAFT_242153</name>
</gene>
<reference evidence="3" key="2">
    <citation type="submission" date="2015-01" db="EMBL/GenBank/DDBJ databases">
        <title>Evolutionary Origins and Diversification of the Mycorrhizal Mutualists.</title>
        <authorList>
            <consortium name="DOE Joint Genome Institute"/>
            <consortium name="Mycorrhizal Genomics Consortium"/>
            <person name="Kohler A."/>
            <person name="Kuo A."/>
            <person name="Nagy L.G."/>
            <person name="Floudas D."/>
            <person name="Copeland A."/>
            <person name="Barry K.W."/>
            <person name="Cichocki N."/>
            <person name="Veneault-Fourrey C."/>
            <person name="LaButti K."/>
            <person name="Lindquist E.A."/>
            <person name="Lipzen A."/>
            <person name="Lundell T."/>
            <person name="Morin E."/>
            <person name="Murat C."/>
            <person name="Riley R."/>
            <person name="Ohm R."/>
            <person name="Sun H."/>
            <person name="Tunlid A."/>
            <person name="Henrissat B."/>
            <person name="Grigoriev I.V."/>
            <person name="Hibbett D.S."/>
            <person name="Martin F."/>
        </authorList>
    </citation>
    <scope>NUCLEOTIDE SEQUENCE [LARGE SCALE GENOMIC DNA]</scope>
    <source>
        <strain evidence="3">MUT 4182</strain>
    </source>
</reference>
<evidence type="ECO:0000313" key="2">
    <source>
        <dbReference type="EMBL" id="KIO30492.1"/>
    </source>
</evidence>